<feature type="compositionally biased region" description="Polar residues" evidence="13">
    <location>
        <begin position="1251"/>
        <end position="1263"/>
    </location>
</feature>
<dbReference type="EMBL" id="JBFXLQ010000005">
    <property type="protein sequence ID" value="KAL2870775.1"/>
    <property type="molecule type" value="Genomic_DNA"/>
</dbReference>
<dbReference type="CDD" id="cd17920">
    <property type="entry name" value="DEXHc_RecQ"/>
    <property type="match status" value="1"/>
</dbReference>
<dbReference type="PROSITE" id="PS50967">
    <property type="entry name" value="HRDC"/>
    <property type="match status" value="1"/>
</dbReference>
<dbReference type="InterPro" id="IPR002464">
    <property type="entry name" value="DNA/RNA_helicase_DEAH_CS"/>
</dbReference>
<dbReference type="PANTHER" id="PTHR13710">
    <property type="entry name" value="DNA HELICASE RECQ FAMILY MEMBER"/>
    <property type="match status" value="1"/>
</dbReference>
<sequence>MTKSNLNTHLEWLLNQGPSLFPVLTPAAWESHVNPNDSHSNSGPALSLIASQTEELSIKDSQPIVPTSVKNDVGDEIELGSDTDMARLMLAPPSASKPRMLSRTSEPHGSAQKAQKIRSPTKRETARTLRSKAAKGPSSTLSSFCDLEEPLSTPVRPRQELEVLSSLQDIDTIDLTGDFDRRTPSSETREEFGEPRRLWTEGAASRKEPLGKRGKKRKSDEYASDLISPRDRCGGRSPLASGRVDRPLSTQTPRGKVSHPPSNDIPPSSTRKQGHTSAKRIGKDRSIPDTDDDSVGSLFEGLIDGRRDLPQTVEASLYPALPSENPTKTPKPILSPKRQVPLSPNSLDMPKTTRSIATKEPSAAPHDSHRVPPLLSGTSKSDNEPLDWDVEKFLKIPESQLEGLVSRLQDDVKKNSDIIYEGVMRGEHSPELIALISENQTITARIKAIATLKTLKSIYQSCEAESRSLKHAILQVIQRDGFPPPTLPEIEQQKKVLSQMQHVEADIRRLLLEADLFSVLGNTPLDNSGSNCERRGALPPTSNSSLNNCQLGKSTVPCSSAFSPSFAPPSFNMHKSQLNPLKYRTTPVANSVKVLPKAGQFDYDDPMLSDNETTFTRTMRSPPPQLEDIDEFDIDALDEEMLEAADSFQDELPLASENHGPHSRPVFGETSGNASRLPATQKSQTHGSLWGQHPWTKDVKNALKERFHLRGFRMNQLEAIDATLSGKDAFVLMPTGGGKSLCYQLPSVVSSGSTKGVTIVISPLLSLMEDQVFHLRQKKIKAYLINGETQREERQWILSTLSGQAAEKHIEILYITPEMINKNQSVANCLEKLNEKQRLARIVIDEAHCVSQWGHDFRPDYKELGGLRSRIPGVPMMALTATATENVKVDVIHNLKMGGCEIFTQSFNRPNLTYEVRPKGKAAELVRSIACIITGSYRNKSGIVYCLSRDNCEKVAEKLRKDHQIKAEHYHAGLDADARSRVQQRWQSGRIHVIVATIAFGMGIDKPDVRFVIHHSIPKSLEGYYQETGRAGRDGRRSGCYLFYSYRDLNILEGMIKKNDDLNSSQKSRQSKMLRDVARYCENMSDCRRVQILAYFSEYFRREDCNASCDNCKSDTTLEIQDFSEHAASAIKIVRYFQELGDRVTLAYLVNILRGSTKKFKSPEHKQAPCFGHGADIELGSAERLFRKLLGEGALKEENVVFKGAFPTQYIKLGAHAADFESGRRRLKLDIRVSPNGKARKRSDDHKDDLPQSTNVSSPVQSANRRRLARYRHANVVDIESDAHTDSDGFEPVRVAGKSERKEKKLPGPPITQDHRFDQLDPLHKAVAEDFMFYAKNYCQNLVLEKALRNQPFSDTILREMVMVFPKDKAEMLQIPNIDPDKVHRYGNKILKLIRDTQRRYSELKKERDDADGIVPDPNHHNVVNYSSGDEFSDFDDIMDHASAVQPDEDIVTSQYFTRTQQTTGDSHDEYQPSLRAGSSRPQKRKSTKRSRRQSADPKPQAKSSRSKSKTNNRSQGGSYRGTKGKQTQSASQIALMPI</sequence>
<feature type="region of interest" description="Disordered" evidence="13">
    <location>
        <begin position="317"/>
        <end position="382"/>
    </location>
</feature>
<evidence type="ECO:0000256" key="5">
    <source>
        <dbReference type="ARBA" id="ARBA00022801"/>
    </source>
</evidence>
<dbReference type="InterPro" id="IPR011545">
    <property type="entry name" value="DEAD/DEAH_box_helicase_dom"/>
</dbReference>
<keyword evidence="4" id="KW-0547">Nucleotide-binding</keyword>
<dbReference type="SUPFAM" id="SSF52540">
    <property type="entry name" value="P-loop containing nucleoside triphosphate hydrolases"/>
    <property type="match status" value="1"/>
</dbReference>
<dbReference type="InterPro" id="IPR002121">
    <property type="entry name" value="HRDC_dom"/>
</dbReference>
<dbReference type="Pfam" id="PF00270">
    <property type="entry name" value="DEAD"/>
    <property type="match status" value="1"/>
</dbReference>
<dbReference type="CDD" id="cd18794">
    <property type="entry name" value="SF2_C_RecQ"/>
    <property type="match status" value="1"/>
</dbReference>
<dbReference type="SUPFAM" id="SSF46785">
    <property type="entry name" value="Winged helix' DNA-binding domain"/>
    <property type="match status" value="1"/>
</dbReference>
<keyword evidence="10" id="KW-0539">Nucleus</keyword>
<dbReference type="SMART" id="SM00490">
    <property type="entry name" value="HELICc"/>
    <property type="match status" value="1"/>
</dbReference>
<dbReference type="Pfam" id="PF00271">
    <property type="entry name" value="Helicase_C"/>
    <property type="match status" value="1"/>
</dbReference>
<dbReference type="Gene3D" id="3.40.50.300">
    <property type="entry name" value="P-loop containing nucleotide triphosphate hydrolases"/>
    <property type="match status" value="2"/>
</dbReference>
<feature type="region of interest" description="Disordered" evidence="13">
    <location>
        <begin position="656"/>
        <end position="679"/>
    </location>
</feature>
<dbReference type="Gene3D" id="1.10.10.10">
    <property type="entry name" value="Winged helix-like DNA-binding domain superfamily/Winged helix DNA-binding domain"/>
    <property type="match status" value="1"/>
</dbReference>
<dbReference type="PANTHER" id="PTHR13710:SF153">
    <property type="entry name" value="RECQ-LIKE DNA HELICASE BLM"/>
    <property type="match status" value="1"/>
</dbReference>
<evidence type="ECO:0000256" key="7">
    <source>
        <dbReference type="ARBA" id="ARBA00022840"/>
    </source>
</evidence>
<name>A0ABR4M1U2_9EURO</name>
<accession>A0ABR4M1U2</accession>
<feature type="region of interest" description="Disordered" evidence="13">
    <location>
        <begin position="1459"/>
        <end position="1539"/>
    </location>
</feature>
<evidence type="ECO:0000256" key="10">
    <source>
        <dbReference type="ARBA" id="ARBA00023242"/>
    </source>
</evidence>
<feature type="compositionally biased region" description="Basic and acidic residues" evidence="13">
    <location>
        <begin position="178"/>
        <end position="211"/>
    </location>
</feature>
<evidence type="ECO:0000313" key="18">
    <source>
        <dbReference type="Proteomes" id="UP001610432"/>
    </source>
</evidence>
<dbReference type="NCBIfam" id="TIGR00614">
    <property type="entry name" value="recQ_fam"/>
    <property type="match status" value="1"/>
</dbReference>
<evidence type="ECO:0000256" key="1">
    <source>
        <dbReference type="ARBA" id="ARBA00001947"/>
    </source>
</evidence>
<dbReference type="SMART" id="SM00956">
    <property type="entry name" value="RQC"/>
    <property type="match status" value="1"/>
</dbReference>
<feature type="compositionally biased region" description="Basic and acidic residues" evidence="13">
    <location>
        <begin position="1297"/>
        <end position="1306"/>
    </location>
</feature>
<keyword evidence="8" id="KW-0238">DNA-binding</keyword>
<evidence type="ECO:0000313" key="17">
    <source>
        <dbReference type="EMBL" id="KAL2870775.1"/>
    </source>
</evidence>
<comment type="caution">
    <text evidence="17">The sequence shown here is derived from an EMBL/GenBank/DDBJ whole genome shotgun (WGS) entry which is preliminary data.</text>
</comment>
<feature type="region of interest" description="Disordered" evidence="13">
    <location>
        <begin position="1232"/>
        <end position="1267"/>
    </location>
</feature>
<dbReference type="InterPro" id="IPR001650">
    <property type="entry name" value="Helicase_C-like"/>
</dbReference>
<dbReference type="InterPro" id="IPR036388">
    <property type="entry name" value="WH-like_DNA-bd_sf"/>
</dbReference>
<dbReference type="Gene3D" id="1.10.150.80">
    <property type="entry name" value="HRDC domain"/>
    <property type="match status" value="1"/>
</dbReference>
<dbReference type="InterPro" id="IPR036390">
    <property type="entry name" value="WH_DNA-bd_sf"/>
</dbReference>
<dbReference type="PROSITE" id="PS51192">
    <property type="entry name" value="HELICASE_ATP_BIND_1"/>
    <property type="match status" value="1"/>
</dbReference>
<evidence type="ECO:0000256" key="9">
    <source>
        <dbReference type="ARBA" id="ARBA00023235"/>
    </source>
</evidence>
<evidence type="ECO:0000256" key="6">
    <source>
        <dbReference type="ARBA" id="ARBA00022806"/>
    </source>
</evidence>
<keyword evidence="9" id="KW-0413">Isomerase</keyword>
<feature type="compositionally biased region" description="Polar residues" evidence="13">
    <location>
        <begin position="342"/>
        <end position="356"/>
    </location>
</feature>
<evidence type="ECO:0000256" key="12">
    <source>
        <dbReference type="ARBA" id="ARBA00034808"/>
    </source>
</evidence>
<evidence type="ECO:0000259" key="15">
    <source>
        <dbReference type="PROSITE" id="PS51192"/>
    </source>
</evidence>
<dbReference type="GeneID" id="98141283"/>
<proteinExistence type="inferred from homology"/>
<feature type="region of interest" description="Disordered" evidence="13">
    <location>
        <begin position="92"/>
        <end position="146"/>
    </location>
</feature>
<dbReference type="InterPro" id="IPR010997">
    <property type="entry name" value="HRDC-like_sf"/>
</dbReference>
<evidence type="ECO:0000259" key="16">
    <source>
        <dbReference type="PROSITE" id="PS51194"/>
    </source>
</evidence>
<gene>
    <name evidence="17" type="ORF">BJX67DRAFT_247405</name>
</gene>
<dbReference type="SUPFAM" id="SSF47819">
    <property type="entry name" value="HRDC-like"/>
    <property type="match status" value="1"/>
</dbReference>
<dbReference type="InterPro" id="IPR032284">
    <property type="entry name" value="RecQ_Zn-bd"/>
</dbReference>
<dbReference type="Pfam" id="PF09382">
    <property type="entry name" value="RQC"/>
    <property type="match status" value="1"/>
</dbReference>
<evidence type="ECO:0000259" key="14">
    <source>
        <dbReference type="PROSITE" id="PS50967"/>
    </source>
</evidence>
<feature type="compositionally biased region" description="Polar residues" evidence="13">
    <location>
        <begin position="670"/>
        <end position="679"/>
    </location>
</feature>
<dbReference type="InterPro" id="IPR044876">
    <property type="entry name" value="HRDC_dom_sf"/>
</dbReference>
<keyword evidence="7" id="KW-0067">ATP-binding</keyword>
<evidence type="ECO:0000256" key="8">
    <source>
        <dbReference type="ARBA" id="ARBA00023125"/>
    </source>
</evidence>
<dbReference type="InterPro" id="IPR014001">
    <property type="entry name" value="Helicase_ATP-bd"/>
</dbReference>
<comment type="cofactor">
    <cofactor evidence="1">
        <name>Zn(2+)</name>
        <dbReference type="ChEBI" id="CHEBI:29105"/>
    </cofactor>
</comment>
<feature type="compositionally biased region" description="Basic residues" evidence="13">
    <location>
        <begin position="1482"/>
        <end position="1493"/>
    </location>
</feature>
<comment type="subcellular location">
    <subcellularLocation>
        <location evidence="2">Nucleus</location>
    </subcellularLocation>
</comment>
<feature type="domain" description="Helicase C-terminal" evidence="16">
    <location>
        <begin position="925"/>
        <end position="1078"/>
    </location>
</feature>
<evidence type="ECO:0000256" key="4">
    <source>
        <dbReference type="ARBA" id="ARBA00022741"/>
    </source>
</evidence>
<dbReference type="PROSITE" id="PS00690">
    <property type="entry name" value="DEAH_ATP_HELICASE"/>
    <property type="match status" value="1"/>
</dbReference>
<dbReference type="Pfam" id="PF00570">
    <property type="entry name" value="HRDC"/>
    <property type="match status" value="1"/>
</dbReference>
<dbReference type="InterPro" id="IPR018982">
    <property type="entry name" value="RQC_domain"/>
</dbReference>
<keyword evidence="6" id="KW-0347">Helicase</keyword>
<protein>
    <recommendedName>
        <fullName evidence="12">DNA 3'-5' helicase</fullName>
        <ecNumber evidence="12">5.6.2.4</ecNumber>
    </recommendedName>
</protein>
<evidence type="ECO:0000256" key="3">
    <source>
        <dbReference type="ARBA" id="ARBA00005446"/>
    </source>
</evidence>
<organism evidence="17 18">
    <name type="scientific">Aspergillus lucknowensis</name>
    <dbReference type="NCBI Taxonomy" id="176173"/>
    <lineage>
        <taxon>Eukaryota</taxon>
        <taxon>Fungi</taxon>
        <taxon>Dikarya</taxon>
        <taxon>Ascomycota</taxon>
        <taxon>Pezizomycotina</taxon>
        <taxon>Eurotiomycetes</taxon>
        <taxon>Eurotiomycetidae</taxon>
        <taxon>Eurotiales</taxon>
        <taxon>Aspergillaceae</taxon>
        <taxon>Aspergillus</taxon>
        <taxon>Aspergillus subgen. Nidulantes</taxon>
    </lineage>
</organism>
<feature type="domain" description="Helicase ATP-binding" evidence="15">
    <location>
        <begin position="720"/>
        <end position="901"/>
    </location>
</feature>
<feature type="domain" description="HRDC" evidence="14">
    <location>
        <begin position="1321"/>
        <end position="1404"/>
    </location>
</feature>
<reference evidence="17 18" key="1">
    <citation type="submission" date="2024-07" db="EMBL/GenBank/DDBJ databases">
        <title>Section-level genome sequencing and comparative genomics of Aspergillus sections Usti and Cavernicolus.</title>
        <authorList>
            <consortium name="Lawrence Berkeley National Laboratory"/>
            <person name="Nybo J.L."/>
            <person name="Vesth T.C."/>
            <person name="Theobald S."/>
            <person name="Frisvad J.C."/>
            <person name="Larsen T.O."/>
            <person name="Kjaerboelling I."/>
            <person name="Rothschild-Mancinelli K."/>
            <person name="Lyhne E.K."/>
            <person name="Kogle M.E."/>
            <person name="Barry K."/>
            <person name="Clum A."/>
            <person name="Na H."/>
            <person name="Ledsgaard L."/>
            <person name="Lin J."/>
            <person name="Lipzen A."/>
            <person name="Kuo A."/>
            <person name="Riley R."/>
            <person name="Mondo S."/>
            <person name="Labutti K."/>
            <person name="Haridas S."/>
            <person name="Pangalinan J."/>
            <person name="Salamov A.A."/>
            <person name="Simmons B.A."/>
            <person name="Magnuson J.K."/>
            <person name="Chen J."/>
            <person name="Drula E."/>
            <person name="Henrissat B."/>
            <person name="Wiebenga A."/>
            <person name="Lubbers R.J."/>
            <person name="Gomes A.C."/>
            <person name="Macurrencykelacurrency M.R."/>
            <person name="Stajich J."/>
            <person name="Grigoriev I.V."/>
            <person name="Mortensen U.H."/>
            <person name="De Vries R.P."/>
            <person name="Baker S.E."/>
            <person name="Andersen M.R."/>
        </authorList>
    </citation>
    <scope>NUCLEOTIDE SEQUENCE [LARGE SCALE GENOMIC DNA]</scope>
    <source>
        <strain evidence="17 18">CBS 449.75</strain>
    </source>
</reference>
<keyword evidence="5" id="KW-0378">Hydrolase</keyword>
<feature type="region of interest" description="Disordered" evidence="13">
    <location>
        <begin position="175"/>
        <end position="295"/>
    </location>
</feature>
<dbReference type="InterPro" id="IPR027417">
    <property type="entry name" value="P-loop_NTPase"/>
</dbReference>
<feature type="region of interest" description="Disordered" evidence="13">
    <location>
        <begin position="1283"/>
        <end position="1316"/>
    </location>
</feature>
<dbReference type="RefSeq" id="XP_070889754.1">
    <property type="nucleotide sequence ID" value="XM_071026211.1"/>
</dbReference>
<dbReference type="Proteomes" id="UP001610432">
    <property type="component" value="Unassembled WGS sequence"/>
</dbReference>
<dbReference type="SMART" id="SM00487">
    <property type="entry name" value="DEXDc"/>
    <property type="match status" value="1"/>
</dbReference>
<keyword evidence="18" id="KW-1185">Reference proteome</keyword>
<comment type="catalytic activity">
    <reaction evidence="11">
        <text>Couples ATP hydrolysis with the unwinding of duplex DNA by translocating in the 3'-5' direction.</text>
        <dbReference type="EC" id="5.6.2.4"/>
    </reaction>
</comment>
<dbReference type="PROSITE" id="PS51194">
    <property type="entry name" value="HELICASE_CTER"/>
    <property type="match status" value="1"/>
</dbReference>
<evidence type="ECO:0000256" key="13">
    <source>
        <dbReference type="SAM" id="MobiDB-lite"/>
    </source>
</evidence>
<dbReference type="EC" id="5.6.2.4" evidence="12"/>
<dbReference type="Pfam" id="PF16124">
    <property type="entry name" value="RecQ_Zn_bind"/>
    <property type="match status" value="1"/>
</dbReference>
<evidence type="ECO:0000256" key="2">
    <source>
        <dbReference type="ARBA" id="ARBA00004123"/>
    </source>
</evidence>
<comment type="similarity">
    <text evidence="3">Belongs to the helicase family. RecQ subfamily.</text>
</comment>
<dbReference type="InterPro" id="IPR004589">
    <property type="entry name" value="DNA_helicase_ATP-dep_RecQ"/>
</dbReference>
<evidence type="ECO:0000256" key="11">
    <source>
        <dbReference type="ARBA" id="ARBA00034617"/>
    </source>
</evidence>